<accession>A0A0A9FKV6</accession>
<organism evidence="1">
    <name type="scientific">Arundo donax</name>
    <name type="common">Giant reed</name>
    <name type="synonym">Donax arundinaceus</name>
    <dbReference type="NCBI Taxonomy" id="35708"/>
    <lineage>
        <taxon>Eukaryota</taxon>
        <taxon>Viridiplantae</taxon>
        <taxon>Streptophyta</taxon>
        <taxon>Embryophyta</taxon>
        <taxon>Tracheophyta</taxon>
        <taxon>Spermatophyta</taxon>
        <taxon>Magnoliopsida</taxon>
        <taxon>Liliopsida</taxon>
        <taxon>Poales</taxon>
        <taxon>Poaceae</taxon>
        <taxon>PACMAD clade</taxon>
        <taxon>Arundinoideae</taxon>
        <taxon>Arundineae</taxon>
        <taxon>Arundo</taxon>
    </lineage>
</organism>
<name>A0A0A9FKV6_ARUDO</name>
<dbReference type="AlphaFoldDB" id="A0A0A9FKV6"/>
<reference evidence="1" key="2">
    <citation type="journal article" date="2015" name="Data Brief">
        <title>Shoot transcriptome of the giant reed, Arundo donax.</title>
        <authorList>
            <person name="Barrero R.A."/>
            <person name="Guerrero F.D."/>
            <person name="Moolhuijzen P."/>
            <person name="Goolsby J.A."/>
            <person name="Tidwell J."/>
            <person name="Bellgard S.E."/>
            <person name="Bellgard M.I."/>
        </authorList>
    </citation>
    <scope>NUCLEOTIDE SEQUENCE</scope>
    <source>
        <tissue evidence="1">Shoot tissue taken approximately 20 cm above the soil surface</tissue>
    </source>
</reference>
<protein>
    <submittedName>
        <fullName evidence="1">Uncharacterized protein</fullName>
    </submittedName>
</protein>
<sequence>MLTSWNYVNDSCVWNMLTNSPVKGAYDMRQEVPIGVCIRLVCLAHSIMVLKVIRVGHFKPCCF</sequence>
<reference evidence="1" key="1">
    <citation type="submission" date="2014-09" db="EMBL/GenBank/DDBJ databases">
        <authorList>
            <person name="Magalhaes I.L.F."/>
            <person name="Oliveira U."/>
            <person name="Santos F.R."/>
            <person name="Vidigal T.H.D.A."/>
            <person name="Brescovit A.D."/>
            <person name="Santos A.J."/>
        </authorList>
    </citation>
    <scope>NUCLEOTIDE SEQUENCE</scope>
    <source>
        <tissue evidence="1">Shoot tissue taken approximately 20 cm above the soil surface</tissue>
    </source>
</reference>
<dbReference type="EMBL" id="GBRH01187130">
    <property type="protein sequence ID" value="JAE10766.1"/>
    <property type="molecule type" value="Transcribed_RNA"/>
</dbReference>
<proteinExistence type="predicted"/>
<evidence type="ECO:0000313" key="1">
    <source>
        <dbReference type="EMBL" id="JAE10766.1"/>
    </source>
</evidence>